<accession>A0A835U4U1</accession>
<evidence type="ECO:0000313" key="1">
    <source>
        <dbReference type="EMBL" id="KAG0448778.1"/>
    </source>
</evidence>
<organism evidence="1 2">
    <name type="scientific">Vanilla planifolia</name>
    <name type="common">Vanilla</name>
    <dbReference type="NCBI Taxonomy" id="51239"/>
    <lineage>
        <taxon>Eukaryota</taxon>
        <taxon>Viridiplantae</taxon>
        <taxon>Streptophyta</taxon>
        <taxon>Embryophyta</taxon>
        <taxon>Tracheophyta</taxon>
        <taxon>Spermatophyta</taxon>
        <taxon>Magnoliopsida</taxon>
        <taxon>Liliopsida</taxon>
        <taxon>Asparagales</taxon>
        <taxon>Orchidaceae</taxon>
        <taxon>Vanilloideae</taxon>
        <taxon>Vanilleae</taxon>
        <taxon>Vanilla</taxon>
    </lineage>
</organism>
<reference evidence="1 2" key="1">
    <citation type="journal article" date="2020" name="Nat. Food">
        <title>A phased Vanilla planifolia genome enables genetic improvement of flavour and production.</title>
        <authorList>
            <person name="Hasing T."/>
            <person name="Tang H."/>
            <person name="Brym M."/>
            <person name="Khazi F."/>
            <person name="Huang T."/>
            <person name="Chambers A.H."/>
        </authorList>
    </citation>
    <scope>NUCLEOTIDE SEQUENCE [LARGE SCALE GENOMIC DNA]</scope>
    <source>
        <tissue evidence="1">Leaf</tissue>
    </source>
</reference>
<protein>
    <submittedName>
        <fullName evidence="1">Uncharacterized protein</fullName>
    </submittedName>
</protein>
<evidence type="ECO:0000313" key="2">
    <source>
        <dbReference type="Proteomes" id="UP000639772"/>
    </source>
</evidence>
<dbReference type="EMBL" id="JADCNM010000267">
    <property type="protein sequence ID" value="KAG0448778.1"/>
    <property type="molecule type" value="Genomic_DNA"/>
</dbReference>
<dbReference type="Proteomes" id="UP000639772">
    <property type="component" value="Unassembled WGS sequence"/>
</dbReference>
<name>A0A835U4U1_VANPL</name>
<comment type="caution">
    <text evidence="1">The sequence shown here is derived from an EMBL/GenBank/DDBJ whole genome shotgun (WGS) entry which is preliminary data.</text>
</comment>
<feature type="non-terminal residue" evidence="1">
    <location>
        <position position="1"/>
    </location>
</feature>
<gene>
    <name evidence="1" type="ORF">HPP92_027680</name>
</gene>
<proteinExistence type="predicted"/>
<dbReference type="AlphaFoldDB" id="A0A835U4U1"/>
<sequence length="87" mass="9254">RHLRCNRRGLANAWLIVVGEEGLVAGDVKASGRVETVLIESGGLAAAGVFLSAANGALYEDPANHPFILREDRSKMEAWKFGASFAA</sequence>